<feature type="transmembrane region" description="Helical" evidence="7">
    <location>
        <begin position="61"/>
        <end position="80"/>
    </location>
</feature>
<keyword evidence="3" id="KW-1003">Cell membrane</keyword>
<gene>
    <name evidence="8" type="ORF">DI579_06095</name>
</gene>
<sequence>MHLAFGFLGWIIFGGLAGWLASKVMKTDEQMGVWANIGAGVAGGLIGGAILGFALGKDSAGFFWSFVTAFLGACLIIWIVKAIKTHKN</sequence>
<evidence type="ECO:0000256" key="6">
    <source>
        <dbReference type="ARBA" id="ARBA00023136"/>
    </source>
</evidence>
<evidence type="ECO:0000256" key="7">
    <source>
        <dbReference type="SAM" id="Phobius"/>
    </source>
</evidence>
<protein>
    <submittedName>
        <fullName evidence="8">GlsB/YeaQ/YmgE family stress response membrane protein</fullName>
    </submittedName>
</protein>
<dbReference type="AlphaFoldDB" id="A0A2W5I8M1"/>
<evidence type="ECO:0000313" key="9">
    <source>
        <dbReference type="Proteomes" id="UP000248606"/>
    </source>
</evidence>
<organism evidence="8 9">
    <name type="scientific">Lawsonella clevelandensis</name>
    <dbReference type="NCBI Taxonomy" id="1528099"/>
    <lineage>
        <taxon>Bacteria</taxon>
        <taxon>Bacillati</taxon>
        <taxon>Actinomycetota</taxon>
        <taxon>Actinomycetes</taxon>
        <taxon>Mycobacteriales</taxon>
        <taxon>Lawsonellaceae</taxon>
        <taxon>Lawsonella</taxon>
    </lineage>
</organism>
<accession>A0A2W5I8M1</accession>
<comment type="caution">
    <text evidence="8">The sequence shown here is derived from an EMBL/GenBank/DDBJ whole genome shotgun (WGS) entry which is preliminary data.</text>
</comment>
<dbReference type="RefSeq" id="WP_290598875.1">
    <property type="nucleotide sequence ID" value="NZ_CAKZIO010000011.1"/>
</dbReference>
<comment type="similarity">
    <text evidence="2">Belongs to the UPF0410 family.</text>
</comment>
<keyword evidence="5 7" id="KW-1133">Transmembrane helix</keyword>
<feature type="transmembrane region" description="Helical" evidence="7">
    <location>
        <begin position="6"/>
        <end position="22"/>
    </location>
</feature>
<evidence type="ECO:0000256" key="4">
    <source>
        <dbReference type="ARBA" id="ARBA00022692"/>
    </source>
</evidence>
<evidence type="ECO:0000256" key="1">
    <source>
        <dbReference type="ARBA" id="ARBA00004651"/>
    </source>
</evidence>
<evidence type="ECO:0000256" key="2">
    <source>
        <dbReference type="ARBA" id="ARBA00011006"/>
    </source>
</evidence>
<dbReference type="PANTHER" id="PTHR33884:SF3">
    <property type="entry name" value="UPF0410 PROTEIN YMGE"/>
    <property type="match status" value="1"/>
</dbReference>
<proteinExistence type="inferred from homology"/>
<reference evidence="8 9" key="1">
    <citation type="submission" date="2017-08" db="EMBL/GenBank/DDBJ databases">
        <title>Infants hospitalized years apart are colonized by the same room-sourced microbial strains.</title>
        <authorList>
            <person name="Brooks B."/>
            <person name="Olm M.R."/>
            <person name="Firek B.A."/>
            <person name="Baker R."/>
            <person name="Thomas B.C."/>
            <person name="Morowitz M.J."/>
            <person name="Banfield J.F."/>
        </authorList>
    </citation>
    <scope>NUCLEOTIDE SEQUENCE [LARGE SCALE GENOMIC DNA]</scope>
    <source>
        <strain evidence="8">S2_006_000_R1_57</strain>
    </source>
</reference>
<comment type="subcellular location">
    <subcellularLocation>
        <location evidence="1">Cell membrane</location>
        <topology evidence="1">Multi-pass membrane protein</topology>
    </subcellularLocation>
</comment>
<keyword evidence="4 7" id="KW-0812">Transmembrane</keyword>
<dbReference type="Pfam" id="PF04226">
    <property type="entry name" value="Transgly_assoc"/>
    <property type="match status" value="1"/>
</dbReference>
<dbReference type="EMBL" id="QFOZ01000011">
    <property type="protein sequence ID" value="PZP88441.1"/>
    <property type="molecule type" value="Genomic_DNA"/>
</dbReference>
<dbReference type="Proteomes" id="UP000248606">
    <property type="component" value="Unassembled WGS sequence"/>
</dbReference>
<feature type="transmembrane region" description="Helical" evidence="7">
    <location>
        <begin position="34"/>
        <end position="55"/>
    </location>
</feature>
<evidence type="ECO:0000256" key="5">
    <source>
        <dbReference type="ARBA" id="ARBA00022989"/>
    </source>
</evidence>
<dbReference type="PANTHER" id="PTHR33884">
    <property type="entry name" value="UPF0410 PROTEIN YMGE"/>
    <property type="match status" value="1"/>
</dbReference>
<dbReference type="InterPro" id="IPR007341">
    <property type="entry name" value="Transgly_assoc"/>
</dbReference>
<dbReference type="GO" id="GO:0005886">
    <property type="term" value="C:plasma membrane"/>
    <property type="evidence" value="ECO:0007669"/>
    <property type="project" value="UniProtKB-SubCell"/>
</dbReference>
<name>A0A2W5I8M1_9ACTN</name>
<evidence type="ECO:0000313" key="8">
    <source>
        <dbReference type="EMBL" id="PZP88441.1"/>
    </source>
</evidence>
<evidence type="ECO:0000256" key="3">
    <source>
        <dbReference type="ARBA" id="ARBA00022475"/>
    </source>
</evidence>
<keyword evidence="6 7" id="KW-0472">Membrane</keyword>